<dbReference type="InterPro" id="IPR012334">
    <property type="entry name" value="Pectin_lyas_fold"/>
</dbReference>
<dbReference type="InterPro" id="IPR039448">
    <property type="entry name" value="Beta_helix"/>
</dbReference>
<dbReference type="Pfam" id="PF13229">
    <property type="entry name" value="Beta_helix"/>
    <property type="match status" value="1"/>
</dbReference>
<organism evidence="3">
    <name type="scientific">viral metagenome</name>
    <dbReference type="NCBI Taxonomy" id="1070528"/>
    <lineage>
        <taxon>unclassified sequences</taxon>
        <taxon>metagenomes</taxon>
        <taxon>organismal metagenomes</taxon>
    </lineage>
</organism>
<gene>
    <name evidence="3" type="ORF">MM415B01995_0016</name>
</gene>
<dbReference type="AlphaFoldDB" id="A0A6M3IE62"/>
<dbReference type="GO" id="GO:0016829">
    <property type="term" value="F:lyase activity"/>
    <property type="evidence" value="ECO:0007669"/>
    <property type="project" value="UniProtKB-KW"/>
</dbReference>
<name>A0A6M3IE62_9ZZZZ</name>
<evidence type="ECO:0000256" key="1">
    <source>
        <dbReference type="SAM" id="Phobius"/>
    </source>
</evidence>
<keyword evidence="3" id="KW-0456">Lyase</keyword>
<keyword evidence="1" id="KW-0472">Membrane</keyword>
<dbReference type="SUPFAM" id="SSF51126">
    <property type="entry name" value="Pectin lyase-like"/>
    <property type="match status" value="1"/>
</dbReference>
<dbReference type="Gene3D" id="2.160.20.10">
    <property type="entry name" value="Single-stranded right-handed beta-helix, Pectin lyase-like"/>
    <property type="match status" value="1"/>
</dbReference>
<reference evidence="3" key="1">
    <citation type="submission" date="2020-03" db="EMBL/GenBank/DDBJ databases">
        <title>The deep terrestrial virosphere.</title>
        <authorList>
            <person name="Holmfeldt K."/>
            <person name="Nilsson E."/>
            <person name="Simone D."/>
            <person name="Lopez-Fernandez M."/>
            <person name="Wu X."/>
            <person name="de Brujin I."/>
            <person name="Lundin D."/>
            <person name="Andersson A."/>
            <person name="Bertilsson S."/>
            <person name="Dopson M."/>
        </authorList>
    </citation>
    <scope>NUCLEOTIDE SEQUENCE</scope>
    <source>
        <strain evidence="3">MM415B01995</strain>
    </source>
</reference>
<dbReference type="InterPro" id="IPR006626">
    <property type="entry name" value="PbH1"/>
</dbReference>
<dbReference type="SMART" id="SM00710">
    <property type="entry name" value="PbH1"/>
    <property type="match status" value="6"/>
</dbReference>
<accession>A0A6M3IE62</accession>
<dbReference type="InterPro" id="IPR011050">
    <property type="entry name" value="Pectin_lyase_fold/virulence"/>
</dbReference>
<feature type="domain" description="Right handed beta helix" evidence="2">
    <location>
        <begin position="148"/>
        <end position="344"/>
    </location>
</feature>
<keyword evidence="1" id="KW-1133">Transmembrane helix</keyword>
<keyword evidence="1" id="KW-0812">Transmembrane</keyword>
<evidence type="ECO:0000313" key="3">
    <source>
        <dbReference type="EMBL" id="QJA55750.1"/>
    </source>
</evidence>
<proteinExistence type="predicted"/>
<evidence type="ECO:0000259" key="2">
    <source>
        <dbReference type="Pfam" id="PF13229"/>
    </source>
</evidence>
<feature type="transmembrane region" description="Helical" evidence="1">
    <location>
        <begin position="33"/>
        <end position="52"/>
    </location>
</feature>
<sequence length="683" mass="72927">MDKSKGFKEQGILGRVYGSVMAFFNSSRLAKPVAIAMFILLSISMVNAAVMISDTKISGVVNLNGYNNIKIVDVNDGNDLETKFSALNNGETLYIPCGTYEVDQELYLVRSNVTVYGGGMGCTIIRQAANANLGNKSSVRNLALMQVGILSNNTRYPATDVTIRDLTIDFNEDAQPSAGYLNRSQDGYGGPNGIGLHADGTDNLLVERVEVLDAFSIGIWLYGTDAGEMHNAKVLNSVVKTLDGGVDQIGIMGSGNRLYDISILDNYIDTDATNDAGIRMDECIRCNVAGNTIFNPVGNGIEVNEQSSGYNQWNTIAYNNLIGAFQTGIKVAVRSNYTNIVGNNLIPVNTNRASTGISVQPSGAYNVYGFKIMGNSIFSSYRGIYLHNYSTGRIYEAQVIGNSVHQAGTCGICVDNRVYESIITQNDLSAIATELSIADKTQNSIYDNYGATTGDETGRSFYGALAVNANGIATPTLSIVPDASSTKALSIVNTLMGQTMVSLAQSKNNTVIDIDKTSTGAGIGLDVQNEGTDHALRIVHNNLAATGYGLIMDTNGPGQYISHDDTNSYALLVMSATALTSTVNSFVRFKLGHASSTKPVLEIENDGTATTAVGIRILTESNRSLEIEEGDKICLNGAACTIYEMAGKTCYNTACTSFRNATHTMFDATHGVYFNGTHTVVVG</sequence>
<dbReference type="EMBL" id="MT141177">
    <property type="protein sequence ID" value="QJA55750.1"/>
    <property type="molecule type" value="Genomic_DNA"/>
</dbReference>
<protein>
    <submittedName>
        <fullName evidence="3">Putative pectate lyase</fullName>
    </submittedName>
</protein>